<comment type="caution">
    <text evidence="2">The sequence shown here is derived from an EMBL/GenBank/DDBJ whole genome shotgun (WGS) entry which is preliminary data.</text>
</comment>
<accession>A0A1V4KWY9</accession>
<feature type="compositionally biased region" description="Polar residues" evidence="1">
    <location>
        <begin position="29"/>
        <end position="39"/>
    </location>
</feature>
<name>A0A1V4KWY9_PATFA</name>
<proteinExistence type="predicted"/>
<feature type="region of interest" description="Disordered" evidence="1">
    <location>
        <begin position="20"/>
        <end position="80"/>
    </location>
</feature>
<dbReference type="EMBL" id="LSYS01001493">
    <property type="protein sequence ID" value="OPJ88885.1"/>
    <property type="molecule type" value="Genomic_DNA"/>
</dbReference>
<dbReference type="Proteomes" id="UP000190648">
    <property type="component" value="Unassembled WGS sequence"/>
</dbReference>
<organism evidence="2 3">
    <name type="scientific">Patagioenas fasciata monilis</name>
    <dbReference type="NCBI Taxonomy" id="372326"/>
    <lineage>
        <taxon>Eukaryota</taxon>
        <taxon>Metazoa</taxon>
        <taxon>Chordata</taxon>
        <taxon>Craniata</taxon>
        <taxon>Vertebrata</taxon>
        <taxon>Euteleostomi</taxon>
        <taxon>Archelosauria</taxon>
        <taxon>Archosauria</taxon>
        <taxon>Dinosauria</taxon>
        <taxon>Saurischia</taxon>
        <taxon>Theropoda</taxon>
        <taxon>Coelurosauria</taxon>
        <taxon>Aves</taxon>
        <taxon>Neognathae</taxon>
        <taxon>Neoaves</taxon>
        <taxon>Columbimorphae</taxon>
        <taxon>Columbiformes</taxon>
        <taxon>Columbidae</taxon>
        <taxon>Patagioenas</taxon>
    </lineage>
</organism>
<dbReference type="AlphaFoldDB" id="A0A1V4KWY9"/>
<protein>
    <submittedName>
        <fullName evidence="2">Uncharacterized protein</fullName>
    </submittedName>
</protein>
<gene>
    <name evidence="2" type="ORF">AV530_019019</name>
</gene>
<evidence type="ECO:0000313" key="2">
    <source>
        <dbReference type="EMBL" id="OPJ88885.1"/>
    </source>
</evidence>
<reference evidence="2 3" key="1">
    <citation type="submission" date="2016-02" db="EMBL/GenBank/DDBJ databases">
        <title>Band-tailed pigeon sequencing and assembly.</title>
        <authorList>
            <person name="Soares A.E."/>
            <person name="Novak B.J."/>
            <person name="Rice E.S."/>
            <person name="O'Connell B."/>
            <person name="Chang D."/>
            <person name="Weber S."/>
            <person name="Shapiro B."/>
        </authorList>
    </citation>
    <scope>NUCLEOTIDE SEQUENCE [LARGE SCALE GENOMIC DNA]</scope>
    <source>
        <strain evidence="2">BTP2013</strain>
        <tissue evidence="2">Blood</tissue>
    </source>
</reference>
<evidence type="ECO:0000313" key="3">
    <source>
        <dbReference type="Proteomes" id="UP000190648"/>
    </source>
</evidence>
<evidence type="ECO:0000256" key="1">
    <source>
        <dbReference type="SAM" id="MobiDB-lite"/>
    </source>
</evidence>
<sequence>MLRLIYGRRAGALCQFSWKDQREPERSTASESWRWSNRCQGRPGAPTRSAPPPRAPPDTVGDNPERAPTAPSPPSPRRCC</sequence>
<feature type="compositionally biased region" description="Pro residues" evidence="1">
    <location>
        <begin position="70"/>
        <end position="80"/>
    </location>
</feature>
<keyword evidence="3" id="KW-1185">Reference proteome</keyword>